<accession>A0ABU9G9Q6</accession>
<evidence type="ECO:0000259" key="1">
    <source>
        <dbReference type="Pfam" id="PF00532"/>
    </source>
</evidence>
<dbReference type="Proteomes" id="UP001379949">
    <property type="component" value="Unassembled WGS sequence"/>
</dbReference>
<dbReference type="EMBL" id="JBAKAR010000121">
    <property type="protein sequence ID" value="MEL0615005.1"/>
    <property type="molecule type" value="Genomic_DNA"/>
</dbReference>
<keyword evidence="3" id="KW-1185">Reference proteome</keyword>
<feature type="non-terminal residue" evidence="2">
    <location>
        <position position="1"/>
    </location>
</feature>
<name>A0ABU9G9Q6_9GAMM</name>
<organism evidence="2 3">
    <name type="scientific">Marinomonas arenicola</name>
    <dbReference type="NCBI Taxonomy" id="569601"/>
    <lineage>
        <taxon>Bacteria</taxon>
        <taxon>Pseudomonadati</taxon>
        <taxon>Pseudomonadota</taxon>
        <taxon>Gammaproteobacteria</taxon>
        <taxon>Oceanospirillales</taxon>
        <taxon>Oceanospirillaceae</taxon>
        <taxon>Marinomonas</taxon>
    </lineage>
</organism>
<dbReference type="InterPro" id="IPR001761">
    <property type="entry name" value="Peripla_BP/Lac1_sug-bd_dom"/>
</dbReference>
<evidence type="ECO:0000313" key="3">
    <source>
        <dbReference type="Proteomes" id="UP001379949"/>
    </source>
</evidence>
<evidence type="ECO:0000313" key="2">
    <source>
        <dbReference type="EMBL" id="MEL0615005.1"/>
    </source>
</evidence>
<proteinExistence type="predicted"/>
<feature type="domain" description="Periplasmic binding protein/LacI sugar binding" evidence="1">
    <location>
        <begin position="5"/>
        <end position="75"/>
    </location>
</feature>
<protein>
    <recommendedName>
        <fullName evidence="1">Periplasmic binding protein/LacI sugar binding domain-containing protein</fullName>
    </recommendedName>
</protein>
<comment type="caution">
    <text evidence="2">The sequence shown here is derived from an EMBL/GenBank/DDBJ whole genome shotgun (WGS) entry which is preliminary data.</text>
</comment>
<dbReference type="RefSeq" id="WP_341568224.1">
    <property type="nucleotide sequence ID" value="NZ_JBAKAR010000121.1"/>
</dbReference>
<reference evidence="2 3" key="1">
    <citation type="submission" date="2024-02" db="EMBL/GenBank/DDBJ databases">
        <title>Bacteria isolated from the canopy kelp, Nereocystis luetkeana.</title>
        <authorList>
            <person name="Pfister C.A."/>
            <person name="Younker I.T."/>
            <person name="Light S.H."/>
        </authorList>
    </citation>
    <scope>NUCLEOTIDE SEQUENCE [LARGE SCALE GENOMIC DNA]</scope>
    <source>
        <strain evidence="2 3">TI.4.07</strain>
    </source>
</reference>
<sequence length="79" mass="8934">EREHILQMISHGVDDLLLNGNARDERIYQLLNAKKIPYVLTWTIDSKQAHPCVGFDNHNAASSSANYLLDLGHTKFAMI</sequence>
<gene>
    <name evidence="2" type="ORF">V6242_17835</name>
</gene>
<dbReference type="Gene3D" id="3.40.50.2300">
    <property type="match status" value="2"/>
</dbReference>
<dbReference type="Pfam" id="PF00532">
    <property type="entry name" value="Peripla_BP_1"/>
    <property type="match status" value="1"/>
</dbReference>
<dbReference type="SUPFAM" id="SSF53822">
    <property type="entry name" value="Periplasmic binding protein-like I"/>
    <property type="match status" value="1"/>
</dbReference>
<feature type="non-terminal residue" evidence="2">
    <location>
        <position position="79"/>
    </location>
</feature>
<dbReference type="InterPro" id="IPR028082">
    <property type="entry name" value="Peripla_BP_I"/>
</dbReference>